<dbReference type="EMBL" id="BARS01054080">
    <property type="protein sequence ID" value="GAG45405.1"/>
    <property type="molecule type" value="Genomic_DNA"/>
</dbReference>
<accession>X0XQ67</accession>
<organism evidence="1">
    <name type="scientific">marine sediment metagenome</name>
    <dbReference type="NCBI Taxonomy" id="412755"/>
    <lineage>
        <taxon>unclassified sequences</taxon>
        <taxon>metagenomes</taxon>
        <taxon>ecological metagenomes</taxon>
    </lineage>
</organism>
<reference evidence="1" key="1">
    <citation type="journal article" date="2014" name="Front. Microbiol.">
        <title>High frequency of phylogenetically diverse reductive dehalogenase-homologous genes in deep subseafloor sedimentary metagenomes.</title>
        <authorList>
            <person name="Kawai M."/>
            <person name="Futagami T."/>
            <person name="Toyoda A."/>
            <person name="Takaki Y."/>
            <person name="Nishi S."/>
            <person name="Hori S."/>
            <person name="Arai W."/>
            <person name="Tsubouchi T."/>
            <person name="Morono Y."/>
            <person name="Uchiyama I."/>
            <person name="Ito T."/>
            <person name="Fujiyama A."/>
            <person name="Inagaki F."/>
            <person name="Takami H."/>
        </authorList>
    </citation>
    <scope>NUCLEOTIDE SEQUENCE</scope>
    <source>
        <strain evidence="1">Expedition CK06-06</strain>
    </source>
</reference>
<proteinExistence type="predicted"/>
<gene>
    <name evidence="1" type="ORF">S01H1_80135</name>
</gene>
<sequence>MVRYTIKDLKKLTSVLYTFFAENYNEWESVLQSLIKKYKTLSYRKMVKVILEDMLVSSCFGIHPESPAYKKIRRLLFLEPLDLMPLYISSEKGWERVISQWRLSIER</sequence>
<comment type="caution">
    <text evidence="1">The sequence shown here is derived from an EMBL/GenBank/DDBJ whole genome shotgun (WGS) entry which is preliminary data.</text>
</comment>
<dbReference type="AlphaFoldDB" id="X0XQ67"/>
<evidence type="ECO:0000313" key="1">
    <source>
        <dbReference type="EMBL" id="GAG45405.1"/>
    </source>
</evidence>
<protein>
    <submittedName>
        <fullName evidence="1">Uncharacterized protein</fullName>
    </submittedName>
</protein>
<name>X0XQ67_9ZZZZ</name>